<dbReference type="EMBL" id="UINC01134638">
    <property type="protein sequence ID" value="SVD18297.1"/>
    <property type="molecule type" value="Genomic_DNA"/>
</dbReference>
<organism evidence="1">
    <name type="scientific">marine metagenome</name>
    <dbReference type="NCBI Taxonomy" id="408172"/>
    <lineage>
        <taxon>unclassified sequences</taxon>
        <taxon>metagenomes</taxon>
        <taxon>ecological metagenomes</taxon>
    </lineage>
</organism>
<proteinExistence type="predicted"/>
<accession>A0A382T9Z0</accession>
<reference evidence="1" key="1">
    <citation type="submission" date="2018-05" db="EMBL/GenBank/DDBJ databases">
        <authorList>
            <person name="Lanie J.A."/>
            <person name="Ng W.-L."/>
            <person name="Kazmierczak K.M."/>
            <person name="Andrzejewski T.M."/>
            <person name="Davidsen T.M."/>
            <person name="Wayne K.J."/>
            <person name="Tettelin H."/>
            <person name="Glass J.I."/>
            <person name="Rusch D."/>
            <person name="Podicherti R."/>
            <person name="Tsui H.-C.T."/>
            <person name="Winkler M.E."/>
        </authorList>
    </citation>
    <scope>NUCLEOTIDE SEQUENCE</scope>
</reference>
<gene>
    <name evidence="1" type="ORF">METZ01_LOCUS371151</name>
</gene>
<protein>
    <submittedName>
        <fullName evidence="1">Uncharacterized protein</fullName>
    </submittedName>
</protein>
<name>A0A382T9Z0_9ZZZZ</name>
<evidence type="ECO:0000313" key="1">
    <source>
        <dbReference type="EMBL" id="SVD18297.1"/>
    </source>
</evidence>
<sequence length="64" mass="6898">MQTELDLISSTINNIADGHMDVSNVEPVKPRAGDIRYADGSNWNPGGTGEGLYIYLSTGAWSKL</sequence>
<dbReference type="AlphaFoldDB" id="A0A382T9Z0"/>